<keyword evidence="2" id="KW-1185">Reference proteome</keyword>
<dbReference type="RefSeq" id="XP_033530197.1">
    <property type="nucleotide sequence ID" value="XM_033678317.1"/>
</dbReference>
<reference evidence="3" key="3">
    <citation type="submission" date="2025-04" db="UniProtKB">
        <authorList>
            <consortium name="RefSeq"/>
        </authorList>
    </citation>
    <scope>IDENTIFICATION</scope>
    <source>
        <strain evidence="3">CBS 781.70</strain>
    </source>
</reference>
<name>A0A6G1FS57_9PEZI</name>
<sequence>MNFDDGTRPDEKHCERAYLQEEHHNHHPSLLDLPEEVRRQIFQELLVSDTSFRLGHHNLFSLGPHKSIHSSILATCRLLHQEGSPVLYGENSFHLGSIGFKPIYTASFDHCIGKRNAALIRRISFHANHTWQLDQHRIARALSALGINISDLRVLVFSFNPSLEPVKPAPQESSTGPPTPQSGHYHYYNPIFPYTSNTGALTLATNYIPMSFQWHYTSQFPSHPNPQPAPILTGTTPFTPLPSNTAPPPASITVPGHLLTTSDSSPDVVFTSKFGTILRSDATVALTHRTWLEPIPRSIVQRMVFLNGTDLRATEGWLVMRTDGPPKSRFRSEYRAVPGDGWNDVWRNHRGEEYWMVEEREWLEKLVGAWERMELEAVTTTELREALNRAIREVMLEMRRFGRDSGVEMDWQVELRMSMAHQGSPADGATSTTAKADVEMADVTLSFNTGSVDGSTTGSVILGTTNHLPTVVQGSSVERLEGGRRVID</sequence>
<dbReference type="PANTHER" id="PTHR42085:SF1">
    <property type="entry name" value="F-BOX DOMAIN-CONTAINING PROTEIN"/>
    <property type="match status" value="1"/>
</dbReference>
<dbReference type="InterPro" id="IPR038883">
    <property type="entry name" value="AN11006-like"/>
</dbReference>
<dbReference type="EMBL" id="ML975182">
    <property type="protein sequence ID" value="KAF1808566.1"/>
    <property type="molecule type" value="Genomic_DNA"/>
</dbReference>
<proteinExistence type="predicted"/>
<evidence type="ECO:0008006" key="4">
    <source>
        <dbReference type="Google" id="ProtNLM"/>
    </source>
</evidence>
<evidence type="ECO:0000313" key="1">
    <source>
        <dbReference type="EMBL" id="KAF1808566.1"/>
    </source>
</evidence>
<dbReference type="Proteomes" id="UP000504638">
    <property type="component" value="Unplaced"/>
</dbReference>
<dbReference type="GeneID" id="54418887"/>
<dbReference type="PANTHER" id="PTHR42085">
    <property type="entry name" value="F-BOX DOMAIN-CONTAINING PROTEIN"/>
    <property type="match status" value="1"/>
</dbReference>
<reference evidence="1 3" key="1">
    <citation type="submission" date="2020-01" db="EMBL/GenBank/DDBJ databases">
        <authorList>
            <consortium name="DOE Joint Genome Institute"/>
            <person name="Haridas S."/>
            <person name="Albert R."/>
            <person name="Binder M."/>
            <person name="Bloem J."/>
            <person name="Labutti K."/>
            <person name="Salamov A."/>
            <person name="Andreopoulos B."/>
            <person name="Baker S.E."/>
            <person name="Barry K."/>
            <person name="Bills G."/>
            <person name="Bluhm B.H."/>
            <person name="Cannon C."/>
            <person name="Castanera R."/>
            <person name="Culley D.E."/>
            <person name="Daum C."/>
            <person name="Ezra D."/>
            <person name="Gonzalez J.B."/>
            <person name="Henrissat B."/>
            <person name="Kuo A."/>
            <person name="Liang C."/>
            <person name="Lipzen A."/>
            <person name="Lutzoni F."/>
            <person name="Magnuson J."/>
            <person name="Mondo S."/>
            <person name="Nolan M."/>
            <person name="Ohm R."/>
            <person name="Pangilinan J."/>
            <person name="Park H.-J."/>
            <person name="Ramirez L."/>
            <person name="Alfaro M."/>
            <person name="Sun H."/>
            <person name="Tritt A."/>
            <person name="Yoshinaga Y."/>
            <person name="Zwiers L.-H."/>
            <person name="Turgeon B.G."/>
            <person name="Goodwin S.B."/>
            <person name="Spatafora J.W."/>
            <person name="Crous P.W."/>
            <person name="Grigoriev I.V."/>
        </authorList>
    </citation>
    <scope>NUCLEOTIDE SEQUENCE</scope>
    <source>
        <strain evidence="1 3">CBS 781.70</strain>
    </source>
</reference>
<reference evidence="3" key="2">
    <citation type="submission" date="2020-04" db="EMBL/GenBank/DDBJ databases">
        <authorList>
            <consortium name="NCBI Genome Project"/>
        </authorList>
    </citation>
    <scope>NUCLEOTIDE SEQUENCE</scope>
    <source>
        <strain evidence="3">CBS 781.70</strain>
    </source>
</reference>
<evidence type="ECO:0000313" key="2">
    <source>
        <dbReference type="Proteomes" id="UP000504638"/>
    </source>
</evidence>
<accession>A0A6G1FS57</accession>
<protein>
    <recommendedName>
        <fullName evidence="4">F-box domain-containing protein</fullName>
    </recommendedName>
</protein>
<dbReference type="OrthoDB" id="62952at2759"/>
<dbReference type="AlphaFoldDB" id="A0A6G1FS57"/>
<evidence type="ECO:0000313" key="3">
    <source>
        <dbReference type="RefSeq" id="XP_033530197.1"/>
    </source>
</evidence>
<organism evidence="1">
    <name type="scientific">Eremomyces bilateralis CBS 781.70</name>
    <dbReference type="NCBI Taxonomy" id="1392243"/>
    <lineage>
        <taxon>Eukaryota</taxon>
        <taxon>Fungi</taxon>
        <taxon>Dikarya</taxon>
        <taxon>Ascomycota</taxon>
        <taxon>Pezizomycotina</taxon>
        <taxon>Dothideomycetes</taxon>
        <taxon>Dothideomycetes incertae sedis</taxon>
        <taxon>Eremomycetales</taxon>
        <taxon>Eremomycetaceae</taxon>
        <taxon>Eremomyces</taxon>
    </lineage>
</organism>
<gene>
    <name evidence="1 3" type="ORF">P152DRAFT_452781</name>
</gene>